<proteinExistence type="predicted"/>
<dbReference type="PANTHER" id="PTHR28037:SF1">
    <property type="entry name" value="ALCOHOL O-ACETYLTRANSFERASE 1-RELATED"/>
    <property type="match status" value="1"/>
</dbReference>
<dbReference type="Proteomes" id="UP000544331">
    <property type="component" value="Unassembled WGS sequence"/>
</dbReference>
<dbReference type="Pfam" id="PF07247">
    <property type="entry name" value="AATase"/>
    <property type="match status" value="1"/>
</dbReference>
<evidence type="ECO:0000313" key="1">
    <source>
        <dbReference type="EMBL" id="KAF5711119.1"/>
    </source>
</evidence>
<dbReference type="OrthoDB" id="2150604at2759"/>
<dbReference type="InterPro" id="IPR010828">
    <property type="entry name" value="Atf2/Sli1-like"/>
</dbReference>
<dbReference type="AlphaFoldDB" id="A0A8H6DBW8"/>
<dbReference type="InterPro" id="IPR023213">
    <property type="entry name" value="CAT-like_dom_sf"/>
</dbReference>
<comment type="caution">
    <text evidence="1">The sequence shown here is derived from an EMBL/GenBank/DDBJ whole genome shotgun (WGS) entry which is preliminary data.</text>
</comment>
<gene>
    <name evidence="1" type="ORF">FMUND_9123</name>
</gene>
<dbReference type="InterPro" id="IPR052058">
    <property type="entry name" value="Alcohol_O-acetyltransferase"/>
</dbReference>
<reference evidence="1 2" key="1">
    <citation type="submission" date="2020-05" db="EMBL/GenBank/DDBJ databases">
        <title>Identification and distribution of gene clusters putatively required for synthesis of sphingolipid metabolism inhibitors in phylogenetically diverse species of the filamentous fungus Fusarium.</title>
        <authorList>
            <person name="Kim H.-S."/>
            <person name="Busman M."/>
            <person name="Brown D.W."/>
            <person name="Divon H."/>
            <person name="Uhlig S."/>
            <person name="Proctor R.H."/>
        </authorList>
    </citation>
    <scope>NUCLEOTIDE SEQUENCE [LARGE SCALE GENOMIC DNA]</scope>
    <source>
        <strain evidence="1 2">NRRL 66235</strain>
    </source>
</reference>
<organism evidence="1 2">
    <name type="scientific">Fusarium mundagurra</name>
    <dbReference type="NCBI Taxonomy" id="1567541"/>
    <lineage>
        <taxon>Eukaryota</taxon>
        <taxon>Fungi</taxon>
        <taxon>Dikarya</taxon>
        <taxon>Ascomycota</taxon>
        <taxon>Pezizomycotina</taxon>
        <taxon>Sordariomycetes</taxon>
        <taxon>Hypocreomycetidae</taxon>
        <taxon>Hypocreales</taxon>
        <taxon>Nectriaceae</taxon>
        <taxon>Fusarium</taxon>
        <taxon>Fusarium fujikuroi species complex</taxon>
    </lineage>
</organism>
<keyword evidence="2" id="KW-1185">Reference proteome</keyword>
<dbReference type="SUPFAM" id="SSF52777">
    <property type="entry name" value="CoA-dependent acyltransferases"/>
    <property type="match status" value="1"/>
</dbReference>
<protein>
    <submittedName>
        <fullName evidence="1">Alcohol o-acetyltransferase 1</fullName>
    </submittedName>
</protein>
<keyword evidence="1" id="KW-0808">Transferase</keyword>
<dbReference type="Gene3D" id="3.30.559.30">
    <property type="entry name" value="Nonribosomal peptide synthetase, condensation domain"/>
    <property type="match status" value="1"/>
</dbReference>
<sequence length="482" mass="54290">MDSNTNDFINIVRDCGPSECMLTAWHELGLYFRTSNTATLKIPRAKRTNVSVTHLIRTAVAQVMLKQPVMRVGIIGETKKRPQFIALSSIDLSEQVEDDQASSLDDVARNLEKLLLQPWSELSRRPGWHVRIFHEPESSGGEFYRVRVCLTVHHAICDGISTAMFQSSLVEALNNPDANVALMVHKSLLVKLTDDLSDFPPSQHQLFKFTADISWVLSKIWDYSVPSILKPLSLKRWSGKPCDPNIKAARLRYLVVDSTFTNVIVDKCRENGTTLTNLLNALCVVSFARRVKTTTRQGFESSTSISLRPYIPEEASFDKCHMSLCVTGYNQEFGPDILAKAQTGVDSDIWELAARLREDLKRKMDMLPHNDFSFLSPYISDWYGFTQARYGKPRRELWGLSNLGLITAPSKGLWELESVMFAQFFPVVSAALTVSVASVDRGDMVISFMWQDGILETGLIEDVRDDLDRWLTELGEEGSLGV</sequence>
<dbReference type="GO" id="GO:0008080">
    <property type="term" value="F:N-acetyltransferase activity"/>
    <property type="evidence" value="ECO:0007669"/>
    <property type="project" value="TreeGrafter"/>
</dbReference>
<dbReference type="EMBL" id="JAAOAN010000316">
    <property type="protein sequence ID" value="KAF5711119.1"/>
    <property type="molecule type" value="Genomic_DNA"/>
</dbReference>
<evidence type="ECO:0000313" key="2">
    <source>
        <dbReference type="Proteomes" id="UP000544331"/>
    </source>
</evidence>
<name>A0A8H6DBW8_9HYPO</name>
<dbReference type="PANTHER" id="PTHR28037">
    <property type="entry name" value="ALCOHOL O-ACETYLTRANSFERASE 1-RELATED"/>
    <property type="match status" value="1"/>
</dbReference>
<accession>A0A8H6DBW8</accession>
<dbReference type="Gene3D" id="3.30.559.10">
    <property type="entry name" value="Chloramphenicol acetyltransferase-like domain"/>
    <property type="match status" value="1"/>
</dbReference>